<protein>
    <submittedName>
        <fullName evidence="2">Unannotated protein</fullName>
    </submittedName>
</protein>
<dbReference type="AlphaFoldDB" id="A0A6J7IQB2"/>
<dbReference type="EMBL" id="CAFBMX010000006">
    <property type="protein sequence ID" value="CAB4932950.1"/>
    <property type="molecule type" value="Genomic_DNA"/>
</dbReference>
<evidence type="ECO:0000313" key="2">
    <source>
        <dbReference type="EMBL" id="CAB4932950.1"/>
    </source>
</evidence>
<feature type="region of interest" description="Disordered" evidence="1">
    <location>
        <begin position="30"/>
        <end position="59"/>
    </location>
</feature>
<feature type="region of interest" description="Disordered" evidence="1">
    <location>
        <begin position="125"/>
        <end position="150"/>
    </location>
</feature>
<name>A0A6J7IQB2_9ZZZZ</name>
<organism evidence="2">
    <name type="scientific">freshwater metagenome</name>
    <dbReference type="NCBI Taxonomy" id="449393"/>
    <lineage>
        <taxon>unclassified sequences</taxon>
        <taxon>metagenomes</taxon>
        <taxon>ecological metagenomes</taxon>
    </lineage>
</organism>
<gene>
    <name evidence="2" type="ORF">UFOPK3674_01278</name>
</gene>
<reference evidence="2" key="1">
    <citation type="submission" date="2020-05" db="EMBL/GenBank/DDBJ databases">
        <authorList>
            <person name="Chiriac C."/>
            <person name="Salcher M."/>
            <person name="Ghai R."/>
            <person name="Kavagutti S V."/>
        </authorList>
    </citation>
    <scope>NUCLEOTIDE SEQUENCE</scope>
</reference>
<accession>A0A6J7IQB2</accession>
<proteinExistence type="predicted"/>
<feature type="compositionally biased region" description="Low complexity" evidence="1">
    <location>
        <begin position="33"/>
        <end position="44"/>
    </location>
</feature>
<evidence type="ECO:0000256" key="1">
    <source>
        <dbReference type="SAM" id="MobiDB-lite"/>
    </source>
</evidence>
<feature type="compositionally biased region" description="Basic residues" evidence="1">
    <location>
        <begin position="137"/>
        <end position="147"/>
    </location>
</feature>
<sequence length="224" mass="22464">MMIRSRTLTAALATTALLGLSAGAIGVAHGAGSTTEKSSKAKTTQAGKRAGRPHRGPGRLTTAQVDAIAAKLGVTSAQLKAALESTRPARPVDGGPRGDRGGKMAQDIATALNADVAKVKEILDANRPARPADAPRGHGHGGRHHGPRPNAAREAKLVTALATGLGLDEAAVKTALDGLRAAHAPGGMPRPGGMADALAAKLGVSAADVKAAFQSVLPAPPNRR</sequence>